<dbReference type="KEGG" id="btay:LAJ60_05680"/>
<protein>
    <submittedName>
        <fullName evidence="3">Lytic transglycosylase domain-containing protein</fullName>
    </submittedName>
</protein>
<gene>
    <name evidence="3" type="ORF">LAJ60_05680</name>
</gene>
<dbReference type="InterPro" id="IPR023346">
    <property type="entry name" value="Lysozyme-like_dom_sf"/>
</dbReference>
<name>A0A9Q8YXX4_BARTA</name>
<dbReference type="RefSeq" id="WP_252619382.1">
    <property type="nucleotide sequence ID" value="NZ_CP083444.1"/>
</dbReference>
<sequence>MTISDFMMLAAACAPAVHPTTLSAIVMQESRGHIYAIGVNDNYKLSRQPSTFEEAVAIAERLKKDGHNFDIGLGQINVKNLEWIGISLSDLFDPCKNLKVVQIILTHCYKQAISKYNSEQTALQAALSCYNTKNSNSSFSATSVQKVSSHTGVKVPTLVGEELQETLQLHKKGQEHIIETEPLLPSSEESADVFTHKASGVRDAFTAGDPSSLEKQQE</sequence>
<dbReference type="CDD" id="cd16892">
    <property type="entry name" value="LT_VirB1-like"/>
    <property type="match status" value="1"/>
</dbReference>
<evidence type="ECO:0000259" key="2">
    <source>
        <dbReference type="Pfam" id="PF01464"/>
    </source>
</evidence>
<dbReference type="Pfam" id="PF01464">
    <property type="entry name" value="SLT"/>
    <property type="match status" value="1"/>
</dbReference>
<proteinExistence type="inferred from homology"/>
<evidence type="ECO:0000256" key="1">
    <source>
        <dbReference type="ARBA" id="ARBA00009387"/>
    </source>
</evidence>
<comment type="similarity">
    <text evidence="1">Belongs to the virb1 family.</text>
</comment>
<evidence type="ECO:0000313" key="3">
    <source>
        <dbReference type="EMBL" id="USP02370.1"/>
    </source>
</evidence>
<dbReference type="AlphaFoldDB" id="A0A9Q8YXX4"/>
<dbReference type="EMBL" id="CP083444">
    <property type="protein sequence ID" value="USP02370.1"/>
    <property type="molecule type" value="Genomic_DNA"/>
</dbReference>
<dbReference type="Proteomes" id="UP001056980">
    <property type="component" value="Chromosome"/>
</dbReference>
<evidence type="ECO:0000313" key="4">
    <source>
        <dbReference type="Proteomes" id="UP001056980"/>
    </source>
</evidence>
<organism evidence="3 4">
    <name type="scientific">Bartonella taylorii</name>
    <dbReference type="NCBI Taxonomy" id="33046"/>
    <lineage>
        <taxon>Bacteria</taxon>
        <taxon>Pseudomonadati</taxon>
        <taxon>Pseudomonadota</taxon>
        <taxon>Alphaproteobacteria</taxon>
        <taxon>Hyphomicrobiales</taxon>
        <taxon>Bartonellaceae</taxon>
        <taxon>Bartonella</taxon>
    </lineage>
</organism>
<dbReference type="Gene3D" id="1.10.530.10">
    <property type="match status" value="1"/>
</dbReference>
<feature type="domain" description="Transglycosylase SLT" evidence="2">
    <location>
        <begin position="8"/>
        <end position="132"/>
    </location>
</feature>
<dbReference type="InterPro" id="IPR008258">
    <property type="entry name" value="Transglycosylase_SLT_dom_1"/>
</dbReference>
<reference evidence="3" key="1">
    <citation type="journal article" date="2022" name="Proc. Natl. Acad. Sci. U.S.A.">
        <title>Identification of the Bartonella autotransporter CFA as a protective antigen and hypervariable target of neutralizing antibodies in mice.</title>
        <authorList>
            <person name="Siewert L.K."/>
            <person name="Korotaev A."/>
            <person name="Sedzicki J."/>
            <person name="Fromm K."/>
            <person name="Pinschewer D.D."/>
            <person name="Dehio C."/>
        </authorList>
    </citation>
    <scope>NUCLEOTIDE SEQUENCE</scope>
    <source>
        <strain evidence="3">IBS296</strain>
    </source>
</reference>
<accession>A0A9Q8YXX4</accession>
<dbReference type="SUPFAM" id="SSF53955">
    <property type="entry name" value="Lysozyme-like"/>
    <property type="match status" value="1"/>
</dbReference>